<dbReference type="RefSeq" id="WP_133288708.1">
    <property type="nucleotide sequence ID" value="NZ_SMSJ01000011.1"/>
</dbReference>
<evidence type="ECO:0000313" key="1">
    <source>
        <dbReference type="EMBL" id="TDH62445.1"/>
    </source>
</evidence>
<reference evidence="1 2" key="1">
    <citation type="journal article" date="2016" name="J. Microbiol.">
        <title>Dankookia rubra gen. nov., sp. nov., an alphaproteobacterium isolated from sediment of a shallow stream.</title>
        <authorList>
            <person name="Kim W.H."/>
            <person name="Kim D.H."/>
            <person name="Kang K."/>
            <person name="Ahn T.Y."/>
        </authorList>
    </citation>
    <scope>NUCLEOTIDE SEQUENCE [LARGE SCALE GENOMIC DNA]</scope>
    <source>
        <strain evidence="1 2">JCM30602</strain>
    </source>
</reference>
<accession>A0A4V3AAB0</accession>
<evidence type="ECO:0008006" key="3">
    <source>
        <dbReference type="Google" id="ProtNLM"/>
    </source>
</evidence>
<protein>
    <recommendedName>
        <fullName evidence="3">Terminase large subunit gp17-like C-terminal domain-containing protein</fullName>
    </recommendedName>
</protein>
<dbReference type="AlphaFoldDB" id="A0A4V3AAB0"/>
<dbReference type="InterPro" id="IPR047987">
    <property type="entry name" value="Gp19-like_virus"/>
</dbReference>
<sequence length="480" mass="52731">MASQEESPDFLEFAWIWNRFQGQPTPAPHRRIARWLEARQDAEDRRLLLMAFRGCGKSTMVGLFCAWRLLREPDTRILVLAADQALAVKMVAQVRRILERHPLCAALRPSGPGDWAMDRFTVQRRAVLRDPSMLAQGLTGNITGTRADLIVCDDVEIAGNCDTPAKREELRTRLAECEFILVPGGTLLFVGTPHCAETIYAAPAAVDAFLQGYRRLVLPLLDANGESAWPERFTSSGIEALRSRVGPLAFARQMLLQPVAAAALRLDPALIVRYAEEPEYREAGGRAQLSLLGRRLLSGGGYWDPAYGRPGTGDASVLACVYVDGESNSYLHRLAWLTHDPDSAVDPATQQCQAVAGVLRDLLLPVVRVETNGLGRFLPALLRRELARANAPCAVIEHASRRAKAERILSAFDPALAGRRLHAHAGVFRTRFVAEMAAWRPDAPNGRDDALDAVAGCLLNEPVRLPQLPPAMRGTPWRGA</sequence>
<dbReference type="Gene3D" id="3.40.50.300">
    <property type="entry name" value="P-loop containing nucleotide triphosphate hydrolases"/>
    <property type="match status" value="1"/>
</dbReference>
<name>A0A4V3AAB0_9PROT</name>
<dbReference type="NCBIfam" id="NF033889">
    <property type="entry name" value="termin_lrg_T7"/>
    <property type="match status" value="1"/>
</dbReference>
<organism evidence="1 2">
    <name type="scientific">Dankookia rubra</name>
    <dbReference type="NCBI Taxonomy" id="1442381"/>
    <lineage>
        <taxon>Bacteria</taxon>
        <taxon>Pseudomonadati</taxon>
        <taxon>Pseudomonadota</taxon>
        <taxon>Alphaproteobacteria</taxon>
        <taxon>Acetobacterales</taxon>
        <taxon>Roseomonadaceae</taxon>
        <taxon>Dankookia</taxon>
    </lineage>
</organism>
<proteinExistence type="predicted"/>
<keyword evidence="2" id="KW-1185">Reference proteome</keyword>
<dbReference type="Proteomes" id="UP000295096">
    <property type="component" value="Unassembled WGS sequence"/>
</dbReference>
<evidence type="ECO:0000313" key="2">
    <source>
        <dbReference type="Proteomes" id="UP000295096"/>
    </source>
</evidence>
<dbReference type="EMBL" id="SMSJ01000011">
    <property type="protein sequence ID" value="TDH62445.1"/>
    <property type="molecule type" value="Genomic_DNA"/>
</dbReference>
<dbReference type="InterPro" id="IPR027417">
    <property type="entry name" value="P-loop_NTPase"/>
</dbReference>
<dbReference type="SUPFAM" id="SSF52540">
    <property type="entry name" value="P-loop containing nucleoside triphosphate hydrolases"/>
    <property type="match status" value="1"/>
</dbReference>
<comment type="caution">
    <text evidence="1">The sequence shown here is derived from an EMBL/GenBank/DDBJ whole genome shotgun (WGS) entry which is preliminary data.</text>
</comment>
<gene>
    <name evidence="1" type="ORF">E2C06_11275</name>
</gene>
<dbReference type="OrthoDB" id="1634373at2"/>